<dbReference type="GO" id="GO:0003676">
    <property type="term" value="F:nucleic acid binding"/>
    <property type="evidence" value="ECO:0007669"/>
    <property type="project" value="InterPro"/>
</dbReference>
<dbReference type="InterPro" id="IPR052144">
    <property type="entry name" value="piRNA_biogenesis_EXD1"/>
</dbReference>
<reference evidence="3" key="1">
    <citation type="submission" date="2025-08" db="UniProtKB">
        <authorList>
            <consortium name="Ensembl"/>
        </authorList>
    </citation>
    <scope>IDENTIFICATION</scope>
</reference>
<feature type="compositionally biased region" description="Basic and acidic residues" evidence="1">
    <location>
        <begin position="368"/>
        <end position="378"/>
    </location>
</feature>
<name>A0A8B9KUH2_ASTMX</name>
<dbReference type="PANTHER" id="PTHR46628:SF1">
    <property type="entry name" value="PIRNA BIOGENESIS PROTEIN EXD1"/>
    <property type="match status" value="1"/>
</dbReference>
<accession>A0A8B9KUH2</accession>
<dbReference type="InterPro" id="IPR002562">
    <property type="entry name" value="3'-5'_exonuclease_dom"/>
</dbReference>
<feature type="compositionally biased region" description="Polar residues" evidence="1">
    <location>
        <begin position="379"/>
        <end position="395"/>
    </location>
</feature>
<evidence type="ECO:0000313" key="4">
    <source>
        <dbReference type="Proteomes" id="UP000694621"/>
    </source>
</evidence>
<dbReference type="AlphaFoldDB" id="A0A8B9KUH2"/>
<dbReference type="GO" id="GO:1990923">
    <property type="term" value="C:PET complex"/>
    <property type="evidence" value="ECO:0007669"/>
    <property type="project" value="TreeGrafter"/>
</dbReference>
<evidence type="ECO:0000313" key="3">
    <source>
        <dbReference type="Ensembl" id="ENSAMXP00005042785.1"/>
    </source>
</evidence>
<dbReference type="SUPFAM" id="SSF53098">
    <property type="entry name" value="Ribonuclease H-like"/>
    <property type="match status" value="1"/>
</dbReference>
<dbReference type="Gene3D" id="3.30.420.10">
    <property type="entry name" value="Ribonuclease H-like superfamily/Ribonuclease H"/>
    <property type="match status" value="1"/>
</dbReference>
<proteinExistence type="predicted"/>
<dbReference type="InterPro" id="IPR036397">
    <property type="entry name" value="RNaseH_sf"/>
</dbReference>
<evidence type="ECO:0000256" key="1">
    <source>
        <dbReference type="SAM" id="MobiDB-lite"/>
    </source>
</evidence>
<dbReference type="GO" id="GO:0034587">
    <property type="term" value="P:piRNA processing"/>
    <property type="evidence" value="ECO:0007669"/>
    <property type="project" value="TreeGrafter"/>
</dbReference>
<feature type="region of interest" description="Disordered" evidence="1">
    <location>
        <begin position="367"/>
        <end position="395"/>
    </location>
</feature>
<evidence type="ECO:0000259" key="2">
    <source>
        <dbReference type="Pfam" id="PF01612"/>
    </source>
</evidence>
<dbReference type="Ensembl" id="ENSAMXT00005046533.1">
    <property type="protein sequence ID" value="ENSAMXP00005042785.1"/>
    <property type="gene ID" value="ENSAMXG00005019957.1"/>
</dbReference>
<dbReference type="Pfam" id="PF01612">
    <property type="entry name" value="DNA_pol_A_exo1"/>
    <property type="match status" value="1"/>
</dbReference>
<sequence length="504" mass="56396">SLNRVNDYHFLESFKRKRIKLTTKLCVFTGVVQRISLNKTIVLEDVVEETRNTKLCGAKLFFGHEILNIEIPNLAKLEDPVQQSRPNPGQQMLPVAEFQPYRRSLLLDDEDEQHVNYVVVDEFHEKFGPAVMHIKKQQVVGIGSDGVGVFQHERLCWLQIATKNKVYLFDILLLGSRAFKNGLSMILESKHILKVIHDCRGIAGSLLAQFGVSLTNVFDTQIADVLHFYEETGGYLPDRVSTLEEVVSFHLKMPLYHLSSLKIKAQLVREDREVWYVRPCPAPLLKVMALSVIHLQPLRLVLLDALMSDYTTLVNFYLSGNQDTPVPTQNINSRSGLELPRELRELEVIRQERQEWAVGHYPVTEDGLLERYKPRPSTETEAQSTDADLEQSSAASCQLEEISSQLEAASSMTSPSQDLQKNLPISTTFPVLGRGFNISTPPLQPPRGGLKNTVGKINPEPGASSCLDSESQAQPISIMAGVATTGSYPFSAMSMGRGFLHTSQ</sequence>
<dbReference type="CDD" id="cd06148">
    <property type="entry name" value="Egl_like_exo"/>
    <property type="match status" value="1"/>
</dbReference>
<dbReference type="GO" id="GO:0008408">
    <property type="term" value="F:3'-5' exonuclease activity"/>
    <property type="evidence" value="ECO:0007669"/>
    <property type="project" value="InterPro"/>
</dbReference>
<dbReference type="Proteomes" id="UP000694621">
    <property type="component" value="Unplaced"/>
</dbReference>
<feature type="domain" description="3'-5' exonuclease" evidence="2">
    <location>
        <begin position="152"/>
        <end position="232"/>
    </location>
</feature>
<protein>
    <recommendedName>
        <fullName evidence="2">3'-5' exonuclease domain-containing protein</fullName>
    </recommendedName>
</protein>
<dbReference type="PANTHER" id="PTHR46628">
    <property type="entry name" value="PIRNA BIOGENESIS PROTEIN EXD1"/>
    <property type="match status" value="1"/>
</dbReference>
<organism evidence="3 4">
    <name type="scientific">Astyanax mexicanus</name>
    <name type="common">Blind cave fish</name>
    <name type="synonym">Astyanax fasciatus mexicanus</name>
    <dbReference type="NCBI Taxonomy" id="7994"/>
    <lineage>
        <taxon>Eukaryota</taxon>
        <taxon>Metazoa</taxon>
        <taxon>Chordata</taxon>
        <taxon>Craniata</taxon>
        <taxon>Vertebrata</taxon>
        <taxon>Euteleostomi</taxon>
        <taxon>Actinopterygii</taxon>
        <taxon>Neopterygii</taxon>
        <taxon>Teleostei</taxon>
        <taxon>Ostariophysi</taxon>
        <taxon>Characiformes</taxon>
        <taxon>Characoidei</taxon>
        <taxon>Acestrorhamphidae</taxon>
        <taxon>Acestrorhamphinae</taxon>
        <taxon>Astyanax</taxon>
    </lineage>
</organism>
<dbReference type="InterPro" id="IPR012337">
    <property type="entry name" value="RNaseH-like_sf"/>
</dbReference>